<name>A0A2T3Z5Y5_TRIA4</name>
<evidence type="ECO:0000313" key="3">
    <source>
        <dbReference type="Proteomes" id="UP000240493"/>
    </source>
</evidence>
<proteinExistence type="predicted"/>
<feature type="signal peptide" evidence="1">
    <location>
        <begin position="1"/>
        <end position="19"/>
    </location>
</feature>
<keyword evidence="1" id="KW-0732">Signal</keyword>
<dbReference type="AlphaFoldDB" id="A0A2T3Z5Y5"/>
<feature type="chain" id="PRO_5015774289" description="Carbohydrate-binding module family 19 domain-containing protein" evidence="1">
    <location>
        <begin position="20"/>
        <end position="80"/>
    </location>
</feature>
<reference evidence="2 3" key="1">
    <citation type="submission" date="2016-07" db="EMBL/GenBank/DDBJ databases">
        <title>Multiple horizontal gene transfer events from other fungi enriched the ability of initially mycotrophic Trichoderma (Ascomycota) to feed on dead plant biomass.</title>
        <authorList>
            <consortium name="DOE Joint Genome Institute"/>
            <person name="Aerts A."/>
            <person name="Atanasova L."/>
            <person name="Chenthamara K."/>
            <person name="Zhang J."/>
            <person name="Grujic M."/>
            <person name="Henrissat B."/>
            <person name="Kuo A."/>
            <person name="Salamov A."/>
            <person name="Lipzen A."/>
            <person name="Labutti K."/>
            <person name="Barry K."/>
            <person name="Miao Y."/>
            <person name="Rahimi M.J."/>
            <person name="Shen Q."/>
            <person name="Grigoriev I.V."/>
            <person name="Kubicek C.P."/>
            <person name="Druzhinina I.S."/>
        </authorList>
    </citation>
    <scope>NUCLEOTIDE SEQUENCE [LARGE SCALE GENOMIC DNA]</scope>
    <source>
        <strain evidence="2 3">CBS 433.97</strain>
    </source>
</reference>
<keyword evidence="3" id="KW-1185">Reference proteome</keyword>
<evidence type="ECO:0000256" key="1">
    <source>
        <dbReference type="SAM" id="SignalP"/>
    </source>
</evidence>
<protein>
    <recommendedName>
        <fullName evidence="4">Carbohydrate-binding module family 19 domain-containing protein</fullName>
    </recommendedName>
</protein>
<evidence type="ECO:0008006" key="4">
    <source>
        <dbReference type="Google" id="ProtNLM"/>
    </source>
</evidence>
<dbReference type="Proteomes" id="UP000240493">
    <property type="component" value="Unassembled WGS sequence"/>
</dbReference>
<gene>
    <name evidence="2" type="ORF">M441DRAFT_70064</name>
</gene>
<organism evidence="2 3">
    <name type="scientific">Trichoderma asperellum (strain ATCC 204424 / CBS 433.97 / NBRC 101777)</name>
    <dbReference type="NCBI Taxonomy" id="1042311"/>
    <lineage>
        <taxon>Eukaryota</taxon>
        <taxon>Fungi</taxon>
        <taxon>Dikarya</taxon>
        <taxon>Ascomycota</taxon>
        <taxon>Pezizomycotina</taxon>
        <taxon>Sordariomycetes</taxon>
        <taxon>Hypocreomycetidae</taxon>
        <taxon>Hypocreales</taxon>
        <taxon>Hypocreaceae</taxon>
        <taxon>Trichoderma</taxon>
    </lineage>
</organism>
<accession>A0A2T3Z5Y5</accession>
<dbReference type="EMBL" id="KZ679263">
    <property type="protein sequence ID" value="PTB40236.1"/>
    <property type="molecule type" value="Genomic_DNA"/>
</dbReference>
<sequence>MLAAKVFSLFMLAVTPSMGAPSANYASDLVKRQTGSGFCDPGSNTCRLSNGQVYKCNNGYNCSINDGVCYYLDGVVLCGE</sequence>
<evidence type="ECO:0000313" key="2">
    <source>
        <dbReference type="EMBL" id="PTB40236.1"/>
    </source>
</evidence>